<dbReference type="Proteomes" id="UP000245014">
    <property type="component" value="Unassembled WGS sequence"/>
</dbReference>
<name>A0A2U2C334_9BACT</name>
<reference evidence="11" key="2">
    <citation type="journal article" date="2023" name="Front. Microbiol.">
        <title>Genomic diversity and taxonomic marker for Arcobacter species.</title>
        <authorList>
            <person name="Zhou G."/>
            <person name="Gu Y."/>
            <person name="Wang H."/>
            <person name="Chen X."/>
            <person name="Zhang X."/>
            <person name="Shao Z."/>
            <person name="Yan X."/>
            <person name="Zhang J."/>
            <person name="Zhang M."/>
        </authorList>
    </citation>
    <scope>NUCLEOTIDE SEQUENCE</scope>
    <source>
        <strain evidence="11">BJSY19SF1-2</strain>
    </source>
</reference>
<protein>
    <recommendedName>
        <fullName evidence="10">Flagellar protein FliL</fullName>
    </recommendedName>
</protein>
<comment type="function">
    <text evidence="1 10">Controls the rotational direction of flagella during chemotaxis.</text>
</comment>
<evidence type="ECO:0000256" key="7">
    <source>
        <dbReference type="ARBA" id="ARBA00022779"/>
    </source>
</evidence>
<proteinExistence type="inferred from homology"/>
<gene>
    <name evidence="12" type="ORF">DF188_01830</name>
    <name evidence="11" type="ORF">Q6A80_01350</name>
</gene>
<dbReference type="EMBL" id="JAUQUR010000001">
    <property type="protein sequence ID" value="MDX4068362.1"/>
    <property type="molecule type" value="Genomic_DNA"/>
</dbReference>
<keyword evidence="12" id="KW-0282">Flagellum</keyword>
<evidence type="ECO:0000256" key="9">
    <source>
        <dbReference type="ARBA" id="ARBA00023136"/>
    </source>
</evidence>
<dbReference type="EMBL" id="QEYI01000001">
    <property type="protein sequence ID" value="PWE23445.1"/>
    <property type="molecule type" value="Genomic_DNA"/>
</dbReference>
<dbReference type="InterPro" id="IPR005503">
    <property type="entry name" value="FliL"/>
</dbReference>
<keyword evidence="6 10" id="KW-0812">Transmembrane</keyword>
<keyword evidence="9 10" id="KW-0472">Membrane</keyword>
<dbReference type="Pfam" id="PF03748">
    <property type="entry name" value="FliL"/>
    <property type="match status" value="1"/>
</dbReference>
<organism evidence="12 13">
    <name type="scientific">Aliarcobacter skirrowii</name>
    <dbReference type="NCBI Taxonomy" id="28200"/>
    <lineage>
        <taxon>Bacteria</taxon>
        <taxon>Pseudomonadati</taxon>
        <taxon>Campylobacterota</taxon>
        <taxon>Epsilonproteobacteria</taxon>
        <taxon>Campylobacterales</taxon>
        <taxon>Arcobacteraceae</taxon>
        <taxon>Aliarcobacter</taxon>
    </lineage>
</organism>
<keyword evidence="12" id="KW-0969">Cilium</keyword>
<dbReference type="Proteomes" id="UP001283691">
    <property type="component" value="Unassembled WGS sequence"/>
</dbReference>
<dbReference type="STRING" id="28200.GCA_001572935_00851"/>
<evidence type="ECO:0000313" key="11">
    <source>
        <dbReference type="EMBL" id="MDX4068362.1"/>
    </source>
</evidence>
<reference evidence="12 13" key="1">
    <citation type="submission" date="2018-05" db="EMBL/GenBank/DDBJ databases">
        <title>Antimicrobial susceptibility testing and genomic analysis of Arcobacter skirrowii strains and one Arcobacter butzleri isolated from German poultry farms.</title>
        <authorList>
            <person name="Haenel I."/>
            <person name="Hotzel H."/>
            <person name="Tomaso H."/>
            <person name="Busch A."/>
        </authorList>
    </citation>
    <scope>NUCLEOTIDE SEQUENCE [LARGE SCALE GENOMIC DNA]</scope>
    <source>
        <strain evidence="12">17-1208-2</strain>
        <strain evidence="13">v</strain>
    </source>
</reference>
<evidence type="ECO:0000313" key="12">
    <source>
        <dbReference type="EMBL" id="PWE23445.1"/>
    </source>
</evidence>
<sequence length="175" mass="19190">MAEENGEIKKSSDGKGLIIILIAFVILLIVAVAVATFFLFSNIGTNSTISSPENQEKVENVKSSVGSDAKFKADVTELVLNLTDTRGREKILKLSFSIRSSEPTIQQIVENHLPEITDIVITQVSSRSSDELLTVAGKNILKDELVSELNGVMNYARTSNGNIVNNIFFTEFIIR</sequence>
<keyword evidence="8 10" id="KW-1133">Transmembrane helix</keyword>
<evidence type="ECO:0000256" key="8">
    <source>
        <dbReference type="ARBA" id="ARBA00022989"/>
    </source>
</evidence>
<evidence type="ECO:0000313" key="13">
    <source>
        <dbReference type="Proteomes" id="UP000245014"/>
    </source>
</evidence>
<evidence type="ECO:0000256" key="10">
    <source>
        <dbReference type="RuleBase" id="RU364125"/>
    </source>
</evidence>
<dbReference type="GO" id="GO:0006935">
    <property type="term" value="P:chemotaxis"/>
    <property type="evidence" value="ECO:0007669"/>
    <property type="project" value="UniProtKB-KW"/>
</dbReference>
<dbReference type="PANTHER" id="PTHR35091">
    <property type="entry name" value="FLAGELLAR PROTEIN FLIL"/>
    <property type="match status" value="1"/>
</dbReference>
<comment type="subcellular location">
    <subcellularLocation>
        <location evidence="2">Cell membrane</location>
        <topology evidence="2">Single-pass membrane protein</topology>
    </subcellularLocation>
</comment>
<keyword evidence="5 10" id="KW-0145">Chemotaxis</keyword>
<accession>A0A2U2C334</accession>
<dbReference type="PANTHER" id="PTHR35091:SF2">
    <property type="entry name" value="FLAGELLAR PROTEIN FLIL"/>
    <property type="match status" value="1"/>
</dbReference>
<keyword evidence="7 10" id="KW-0283">Flagellar rotation</keyword>
<feature type="transmembrane region" description="Helical" evidence="10">
    <location>
        <begin position="17"/>
        <end position="40"/>
    </location>
</feature>
<evidence type="ECO:0000256" key="5">
    <source>
        <dbReference type="ARBA" id="ARBA00022500"/>
    </source>
</evidence>
<evidence type="ECO:0000256" key="2">
    <source>
        <dbReference type="ARBA" id="ARBA00004162"/>
    </source>
</evidence>
<dbReference type="GO" id="GO:0071978">
    <property type="term" value="P:bacterial-type flagellum-dependent swarming motility"/>
    <property type="evidence" value="ECO:0007669"/>
    <property type="project" value="TreeGrafter"/>
</dbReference>
<dbReference type="AlphaFoldDB" id="A0A2U2C334"/>
<evidence type="ECO:0000256" key="6">
    <source>
        <dbReference type="ARBA" id="ARBA00022692"/>
    </source>
</evidence>
<evidence type="ECO:0000256" key="3">
    <source>
        <dbReference type="ARBA" id="ARBA00008281"/>
    </source>
</evidence>
<dbReference type="GO" id="GO:0005886">
    <property type="term" value="C:plasma membrane"/>
    <property type="evidence" value="ECO:0007669"/>
    <property type="project" value="UniProtKB-SubCell"/>
</dbReference>
<dbReference type="RefSeq" id="WP_066162943.1">
    <property type="nucleotide sequence ID" value="NZ_CP034309.1"/>
</dbReference>
<keyword evidence="12" id="KW-0966">Cell projection</keyword>
<dbReference type="KEGG" id="ask:EI285_01015"/>
<keyword evidence="4 10" id="KW-1003">Cell membrane</keyword>
<dbReference type="GeneID" id="61749965"/>
<reference evidence="11" key="3">
    <citation type="submission" date="2023-07" db="EMBL/GenBank/DDBJ databases">
        <authorList>
            <person name="Zhang M."/>
            <person name="Zhou G."/>
        </authorList>
    </citation>
    <scope>NUCLEOTIDE SEQUENCE</scope>
    <source>
        <strain evidence="11">BJSY19SF1-2</strain>
    </source>
</reference>
<dbReference type="GO" id="GO:0009425">
    <property type="term" value="C:bacterial-type flagellum basal body"/>
    <property type="evidence" value="ECO:0007669"/>
    <property type="project" value="InterPro"/>
</dbReference>
<evidence type="ECO:0000256" key="1">
    <source>
        <dbReference type="ARBA" id="ARBA00002254"/>
    </source>
</evidence>
<comment type="similarity">
    <text evidence="3 10">Belongs to the FliL family.</text>
</comment>
<evidence type="ECO:0000256" key="4">
    <source>
        <dbReference type="ARBA" id="ARBA00022475"/>
    </source>
</evidence>
<comment type="caution">
    <text evidence="12">The sequence shown here is derived from an EMBL/GenBank/DDBJ whole genome shotgun (WGS) entry which is preliminary data.</text>
</comment>